<keyword evidence="1" id="KW-0812">Transmembrane</keyword>
<evidence type="ECO:0008006" key="4">
    <source>
        <dbReference type="Google" id="ProtNLM"/>
    </source>
</evidence>
<gene>
    <name evidence="2" type="ORF">GCM10023091_42400</name>
</gene>
<dbReference type="EMBL" id="BAABEY010000036">
    <property type="protein sequence ID" value="GAA4447480.1"/>
    <property type="molecule type" value="Genomic_DNA"/>
</dbReference>
<feature type="transmembrane region" description="Helical" evidence="1">
    <location>
        <begin position="324"/>
        <end position="340"/>
    </location>
</feature>
<feature type="transmembrane region" description="Helical" evidence="1">
    <location>
        <begin position="141"/>
        <end position="162"/>
    </location>
</feature>
<feature type="transmembrane region" description="Helical" evidence="1">
    <location>
        <begin position="347"/>
        <end position="366"/>
    </location>
</feature>
<feature type="transmembrane region" description="Helical" evidence="1">
    <location>
        <begin position="276"/>
        <end position="294"/>
    </location>
</feature>
<proteinExistence type="predicted"/>
<evidence type="ECO:0000313" key="3">
    <source>
        <dbReference type="Proteomes" id="UP001501508"/>
    </source>
</evidence>
<sequence length="410" mass="46246">MNVIAAKIAICLLCFAFLGLALFQKKRIAALAEGLSAPVWVGLLCFFFRLIPFSIVFLALGIHPTSDVNGFWQMATQAAEGKLVYRDFWSPYSPFYSYLLAVGAWLWPNPRVVVLTMIILEAVAVLASLSYFKKIIPRSELFFRALLYFLLPGSLILCVIGAQEDIWIWMFFVLALLVRRKTGSTVAYALILALGILTTKVIFVLFLVPLFLIEKNKIGFLWPLALVGTASLAILYATTGTEFLQPIGEADTLRAPNLVSVLNPWMFNHLGMGKGFWNWIGLLATVLSGCLVALDRRSEPFEVHAARIFITLYATLMIVQQSAYSNYLFIFLLPLTLAFLDFGNRKVVLLFFLYNVVCTIHPSYWWRAGMPKYYQPADVFSGSTALIDYSLQLTIIILTLYFIRVKRFEG</sequence>
<feature type="transmembrane region" description="Helical" evidence="1">
    <location>
        <begin position="301"/>
        <end position="318"/>
    </location>
</feature>
<keyword evidence="3" id="KW-1185">Reference proteome</keyword>
<keyword evidence="1" id="KW-0472">Membrane</keyword>
<feature type="transmembrane region" description="Helical" evidence="1">
    <location>
        <begin position="39"/>
        <end position="62"/>
    </location>
</feature>
<accession>A0ABP8MDA0</accession>
<feature type="transmembrane region" description="Helical" evidence="1">
    <location>
        <begin position="220"/>
        <end position="238"/>
    </location>
</feature>
<name>A0ABP8MDA0_9BACT</name>
<dbReference type="Proteomes" id="UP001501508">
    <property type="component" value="Unassembled WGS sequence"/>
</dbReference>
<keyword evidence="1" id="KW-1133">Transmembrane helix</keyword>
<evidence type="ECO:0000256" key="1">
    <source>
        <dbReference type="SAM" id="Phobius"/>
    </source>
</evidence>
<feature type="transmembrane region" description="Helical" evidence="1">
    <location>
        <begin position="112"/>
        <end position="132"/>
    </location>
</feature>
<reference evidence="3" key="1">
    <citation type="journal article" date="2019" name="Int. J. Syst. Evol. Microbiol.">
        <title>The Global Catalogue of Microorganisms (GCM) 10K type strain sequencing project: providing services to taxonomists for standard genome sequencing and annotation.</title>
        <authorList>
            <consortium name="The Broad Institute Genomics Platform"/>
            <consortium name="The Broad Institute Genome Sequencing Center for Infectious Disease"/>
            <person name="Wu L."/>
            <person name="Ma J."/>
        </authorList>
    </citation>
    <scope>NUCLEOTIDE SEQUENCE [LARGE SCALE GENOMIC DNA]</scope>
    <source>
        <strain evidence="3">JCM 31920</strain>
    </source>
</reference>
<dbReference type="RefSeq" id="WP_345032936.1">
    <property type="nucleotide sequence ID" value="NZ_BAABEY010000036.1"/>
</dbReference>
<comment type="caution">
    <text evidence="2">The sequence shown here is derived from an EMBL/GenBank/DDBJ whole genome shotgun (WGS) entry which is preliminary data.</text>
</comment>
<evidence type="ECO:0000313" key="2">
    <source>
        <dbReference type="EMBL" id="GAA4447480.1"/>
    </source>
</evidence>
<organism evidence="2 3">
    <name type="scientific">Ravibacter arvi</name>
    <dbReference type="NCBI Taxonomy" id="2051041"/>
    <lineage>
        <taxon>Bacteria</taxon>
        <taxon>Pseudomonadati</taxon>
        <taxon>Bacteroidota</taxon>
        <taxon>Cytophagia</taxon>
        <taxon>Cytophagales</taxon>
        <taxon>Spirosomataceae</taxon>
        <taxon>Ravibacter</taxon>
    </lineage>
</organism>
<feature type="transmembrane region" description="Helical" evidence="1">
    <location>
        <begin position="186"/>
        <end position="213"/>
    </location>
</feature>
<protein>
    <recommendedName>
        <fullName evidence="4">DUF2029 domain-containing protein</fullName>
    </recommendedName>
</protein>
<feature type="transmembrane region" description="Helical" evidence="1">
    <location>
        <begin position="386"/>
        <end position="403"/>
    </location>
</feature>